<sequence length="544" mass="58984">MGVLWRALCGLCLCALPLIRGAAVPLPGAEPNCGPEEYKPDGLGLCCRKCPAGFHVSRHCGVNHGMPICDPCEPGSFLTYPNGETSCQPCAKCREDQEMVAVCTRTSNQKCQCKTGSFYCDSPDCTESCYRCRRCSGATLRPCNATSDTVCDTEPGPEAPGEKKSQYVSGYIVAVVIVIAVLLFLIIYCCKGQRKLAPVSRLTEVIVPTDTGSVPFSSCWSSGRAEGPGSTICRQHSESLLPSNPESDGPAPDLETSSSCHQLEEDSAALQPEPGPQPGPSEEAEEGAALQQMVVGASPVAPEQALCAVALAAPGPQDQPAASLSLRALEQEYETNYFVKDSSNEGRIYYGFEERISDKDWKTFMRLVGLEDIDIEKCERENRNDVTEQHHQMLLRWRTQLGRGASVFKLFAALHKMQLHMHLENIINGLLAEGILGRRGDTSDYTSGLGLRPPPGSCCVCSCRVPLGATRASPADLGQPPTSCPGTTTFSQPRGGRESRQAWQLWTEGTTAQEDRRRDLEGHTRILRHRAVLPDSLPTLPESH</sequence>
<feature type="chain" id="PRO_5035430442" evidence="12">
    <location>
        <begin position="24"/>
        <end position="544"/>
    </location>
</feature>
<dbReference type="RefSeq" id="XP_040495554.1">
    <property type="nucleotide sequence ID" value="XM_040639620.1"/>
</dbReference>
<dbReference type="InterPro" id="IPR001368">
    <property type="entry name" value="TNFR/NGFR_Cys_rich_reg"/>
</dbReference>
<dbReference type="Gene3D" id="2.10.50.10">
    <property type="entry name" value="Tumor Necrosis Factor Receptor, subunit A, domain 2"/>
    <property type="match status" value="2"/>
</dbReference>
<dbReference type="SMART" id="SM00208">
    <property type="entry name" value="TNFR"/>
    <property type="match status" value="3"/>
</dbReference>
<dbReference type="PROSITE" id="PS50050">
    <property type="entry name" value="TNFR_NGFR_2"/>
    <property type="match status" value="2"/>
</dbReference>
<dbReference type="Proteomes" id="UP000261680">
    <property type="component" value="Unplaced"/>
</dbReference>
<proteinExistence type="predicted"/>
<evidence type="ECO:0000256" key="10">
    <source>
        <dbReference type="SAM" id="MobiDB-lite"/>
    </source>
</evidence>
<accession>A0A8M1GVS7</accession>
<evidence type="ECO:0000313" key="15">
    <source>
        <dbReference type="Proteomes" id="UP000261680"/>
    </source>
</evidence>
<dbReference type="GO" id="GO:0005886">
    <property type="term" value="C:plasma membrane"/>
    <property type="evidence" value="ECO:0007669"/>
    <property type="project" value="TreeGrafter"/>
</dbReference>
<feature type="region of interest" description="Disordered" evidence="10">
    <location>
        <begin position="230"/>
        <end position="289"/>
    </location>
</feature>
<dbReference type="Pfam" id="PF00020">
    <property type="entry name" value="TNFR_c6"/>
    <property type="match status" value="1"/>
</dbReference>
<feature type="compositionally biased region" description="Polar residues" evidence="10">
    <location>
        <begin position="232"/>
        <end position="246"/>
    </location>
</feature>
<keyword evidence="7" id="KW-0675">Receptor</keyword>
<feature type="region of interest" description="Disordered" evidence="10">
    <location>
        <begin position="473"/>
        <end position="500"/>
    </location>
</feature>
<reference evidence="16" key="1">
    <citation type="submission" date="2025-08" db="UniProtKB">
        <authorList>
            <consortium name="RefSeq"/>
        </authorList>
    </citation>
    <scope>IDENTIFICATION</scope>
    <source>
        <tissue evidence="16">Whole blood</tissue>
    </source>
</reference>
<dbReference type="InterPro" id="IPR034062">
    <property type="entry name" value="TNFRSF26_N"/>
</dbReference>
<name>A0A8M1GVS7_URSMA</name>
<feature type="disulfide bond" evidence="9">
    <location>
        <begin position="72"/>
        <end position="87"/>
    </location>
</feature>
<dbReference type="Pfam" id="PF00531">
    <property type="entry name" value="Death"/>
    <property type="match status" value="1"/>
</dbReference>
<feature type="repeat" description="TNFR-Cys" evidence="9">
    <location>
        <begin position="71"/>
        <end position="111"/>
    </location>
</feature>
<dbReference type="PROSITE" id="PS50017">
    <property type="entry name" value="DEATH_DOMAIN"/>
    <property type="match status" value="1"/>
</dbReference>
<comment type="caution">
    <text evidence="9">Lacks conserved residue(s) required for the propagation of feature annotation.</text>
</comment>
<dbReference type="PANTHER" id="PTHR46330">
    <property type="entry name" value="TUMOR NECROSIS FACTOR RECEPTOR SUPERFAMILY MEMBER 10B"/>
    <property type="match status" value="1"/>
</dbReference>
<dbReference type="SMART" id="SM00005">
    <property type="entry name" value="DEATH"/>
    <property type="match status" value="1"/>
</dbReference>
<dbReference type="InterPro" id="IPR011029">
    <property type="entry name" value="DEATH-like_dom_sf"/>
</dbReference>
<feature type="repeat" description="TNFR-Cys" evidence="9">
    <location>
        <begin position="112"/>
        <end position="151"/>
    </location>
</feature>
<keyword evidence="3 12" id="KW-0732">Signal</keyword>
<feature type="disulfide bond" evidence="9">
    <location>
        <begin position="90"/>
        <end position="103"/>
    </location>
</feature>
<keyword evidence="11" id="KW-1133">Transmembrane helix</keyword>
<gene>
    <name evidence="16" type="primary">LOC103671065</name>
</gene>
<evidence type="ECO:0000313" key="16">
    <source>
        <dbReference type="RefSeq" id="XP_040495554.1"/>
    </source>
</evidence>
<dbReference type="GO" id="GO:0009986">
    <property type="term" value="C:cell surface"/>
    <property type="evidence" value="ECO:0007669"/>
    <property type="project" value="TreeGrafter"/>
</dbReference>
<evidence type="ECO:0000256" key="4">
    <source>
        <dbReference type="ARBA" id="ARBA00022737"/>
    </source>
</evidence>
<feature type="domain" description="TNFR-Cys" evidence="14">
    <location>
        <begin position="71"/>
        <end position="111"/>
    </location>
</feature>
<dbReference type="AlphaFoldDB" id="A0A8M1GVS7"/>
<keyword evidence="6 9" id="KW-1015">Disulfide bond</keyword>
<dbReference type="SUPFAM" id="SSF57586">
    <property type="entry name" value="TNF receptor-like"/>
    <property type="match status" value="1"/>
</dbReference>
<feature type="domain" description="Death" evidence="13">
    <location>
        <begin position="360"/>
        <end position="430"/>
    </location>
</feature>
<evidence type="ECO:0000256" key="9">
    <source>
        <dbReference type="PROSITE-ProRule" id="PRU00206"/>
    </source>
</evidence>
<dbReference type="GO" id="GO:0043065">
    <property type="term" value="P:positive regulation of apoptotic process"/>
    <property type="evidence" value="ECO:0007669"/>
    <property type="project" value="TreeGrafter"/>
</dbReference>
<feature type="transmembrane region" description="Helical" evidence="11">
    <location>
        <begin position="168"/>
        <end position="190"/>
    </location>
</feature>
<keyword evidence="8" id="KW-0325">Glycoprotein</keyword>
<evidence type="ECO:0000256" key="5">
    <source>
        <dbReference type="ARBA" id="ARBA00023136"/>
    </source>
</evidence>
<evidence type="ECO:0000259" key="14">
    <source>
        <dbReference type="PROSITE" id="PS50050"/>
    </source>
</evidence>
<evidence type="ECO:0000256" key="8">
    <source>
        <dbReference type="ARBA" id="ARBA00023180"/>
    </source>
</evidence>
<dbReference type="PANTHER" id="PTHR46330:SF14">
    <property type="entry name" value="TUMOR NECROSIS FACTOR RECEPTOR SUPERFAMILY MEMBER 1A"/>
    <property type="match status" value="1"/>
</dbReference>
<feature type="compositionally biased region" description="Polar residues" evidence="10">
    <location>
        <begin position="480"/>
        <end position="492"/>
    </location>
</feature>
<feature type="disulfide bond" evidence="9">
    <location>
        <begin position="93"/>
        <end position="111"/>
    </location>
</feature>
<evidence type="ECO:0000256" key="11">
    <source>
        <dbReference type="SAM" id="Phobius"/>
    </source>
</evidence>
<keyword evidence="2" id="KW-0053">Apoptosis</keyword>
<comment type="subcellular location">
    <subcellularLocation>
        <location evidence="1">Membrane</location>
    </subcellularLocation>
</comment>
<dbReference type="GeneID" id="103671065"/>
<dbReference type="SUPFAM" id="SSF47986">
    <property type="entry name" value="DEATH domain"/>
    <property type="match status" value="1"/>
</dbReference>
<evidence type="ECO:0000256" key="7">
    <source>
        <dbReference type="ARBA" id="ARBA00023170"/>
    </source>
</evidence>
<dbReference type="CDD" id="cd15837">
    <property type="entry name" value="TNFRSF26"/>
    <property type="match status" value="1"/>
</dbReference>
<dbReference type="Gene3D" id="1.10.533.10">
    <property type="entry name" value="Death Domain, Fas"/>
    <property type="match status" value="1"/>
</dbReference>
<evidence type="ECO:0000259" key="13">
    <source>
        <dbReference type="PROSITE" id="PS50017"/>
    </source>
</evidence>
<evidence type="ECO:0000256" key="3">
    <source>
        <dbReference type="ARBA" id="ARBA00022729"/>
    </source>
</evidence>
<keyword evidence="4" id="KW-0677">Repeat</keyword>
<dbReference type="InterPro" id="IPR000488">
    <property type="entry name" value="Death_dom"/>
</dbReference>
<evidence type="ECO:0000256" key="2">
    <source>
        <dbReference type="ARBA" id="ARBA00022703"/>
    </source>
</evidence>
<dbReference type="GO" id="GO:0036462">
    <property type="term" value="P:TRAIL-activated apoptotic signaling pathway"/>
    <property type="evidence" value="ECO:0007669"/>
    <property type="project" value="TreeGrafter"/>
</dbReference>
<feature type="signal peptide" evidence="12">
    <location>
        <begin position="1"/>
        <end position="23"/>
    </location>
</feature>
<keyword evidence="15" id="KW-1185">Reference proteome</keyword>
<dbReference type="InterPro" id="IPR052491">
    <property type="entry name" value="TNFRSF10"/>
</dbReference>
<keyword evidence="11" id="KW-0812">Transmembrane</keyword>
<feature type="domain" description="TNFR-Cys" evidence="14">
    <location>
        <begin position="112"/>
        <end position="151"/>
    </location>
</feature>
<evidence type="ECO:0000256" key="6">
    <source>
        <dbReference type="ARBA" id="ARBA00023157"/>
    </source>
</evidence>
<keyword evidence="5 11" id="KW-0472">Membrane</keyword>
<protein>
    <submittedName>
        <fullName evidence="16">Tumor necrosis factor receptor superfamily member 10A-like isoform X2</fullName>
    </submittedName>
</protein>
<evidence type="ECO:0000256" key="12">
    <source>
        <dbReference type="SAM" id="SignalP"/>
    </source>
</evidence>
<organism evidence="15 16">
    <name type="scientific">Ursus maritimus</name>
    <name type="common">Polar bear</name>
    <name type="synonym">Thalarctos maritimus</name>
    <dbReference type="NCBI Taxonomy" id="29073"/>
    <lineage>
        <taxon>Eukaryota</taxon>
        <taxon>Metazoa</taxon>
        <taxon>Chordata</taxon>
        <taxon>Craniata</taxon>
        <taxon>Vertebrata</taxon>
        <taxon>Euteleostomi</taxon>
        <taxon>Mammalia</taxon>
        <taxon>Eutheria</taxon>
        <taxon>Laurasiatheria</taxon>
        <taxon>Carnivora</taxon>
        <taxon>Caniformia</taxon>
        <taxon>Ursidae</taxon>
        <taxon>Ursus</taxon>
    </lineage>
</organism>
<evidence type="ECO:0000256" key="1">
    <source>
        <dbReference type="ARBA" id="ARBA00004370"/>
    </source>
</evidence>